<dbReference type="EMBL" id="CP089983">
    <property type="protein sequence ID" value="WXB05686.1"/>
    <property type="molecule type" value="Genomic_DNA"/>
</dbReference>
<reference evidence="1" key="1">
    <citation type="submission" date="2021-12" db="EMBL/GenBank/DDBJ databases">
        <title>Discovery of the Pendulisporaceae a myxobacterial family with distinct sporulation behavior and unique specialized metabolism.</title>
        <authorList>
            <person name="Garcia R."/>
            <person name="Popoff A."/>
            <person name="Bader C.D."/>
            <person name="Loehr J."/>
            <person name="Walesch S."/>
            <person name="Walt C."/>
            <person name="Boldt J."/>
            <person name="Bunk B."/>
            <person name="Haeckl F.J.F.P.J."/>
            <person name="Gunesch A.P."/>
            <person name="Birkelbach J."/>
            <person name="Nuebel U."/>
            <person name="Pietschmann T."/>
            <person name="Bach T."/>
            <person name="Mueller R."/>
        </authorList>
    </citation>
    <scope>NUCLEOTIDE SEQUENCE</scope>
    <source>
        <strain evidence="1">MSr11367</strain>
    </source>
</reference>
<organism evidence="1 2">
    <name type="scientific">Pendulispora rubella</name>
    <dbReference type="NCBI Taxonomy" id="2741070"/>
    <lineage>
        <taxon>Bacteria</taxon>
        <taxon>Pseudomonadati</taxon>
        <taxon>Myxococcota</taxon>
        <taxon>Myxococcia</taxon>
        <taxon>Myxococcales</taxon>
        <taxon>Sorangiineae</taxon>
        <taxon>Pendulisporaceae</taxon>
        <taxon>Pendulispora</taxon>
    </lineage>
</organism>
<keyword evidence="2" id="KW-1185">Reference proteome</keyword>
<dbReference type="RefSeq" id="WP_394835332.1">
    <property type="nucleotide sequence ID" value="NZ_CP089929.1"/>
</dbReference>
<name>A0ABZ2L799_9BACT</name>
<sequence>MSDPLANEHFVRIVGRRQRPPVGTPPTIEARQAMAEMAKYSTRAPKGVFIYPSHEAANADRESWLIEAMRARALASGEP</sequence>
<protein>
    <submittedName>
        <fullName evidence="1">Uncharacterized protein</fullName>
    </submittedName>
</protein>
<proteinExistence type="predicted"/>
<gene>
    <name evidence="1" type="ORF">LVJ94_00205</name>
</gene>
<dbReference type="Proteomes" id="UP001374803">
    <property type="component" value="Chromosome"/>
</dbReference>
<evidence type="ECO:0000313" key="2">
    <source>
        <dbReference type="Proteomes" id="UP001374803"/>
    </source>
</evidence>
<evidence type="ECO:0000313" key="1">
    <source>
        <dbReference type="EMBL" id="WXB05686.1"/>
    </source>
</evidence>
<accession>A0ABZ2L799</accession>